<feature type="domain" description="Gp5/Type VI secretion system Vgr protein OB-fold" evidence="2">
    <location>
        <begin position="400"/>
        <end position="474"/>
    </location>
</feature>
<organism evidence="3 4">
    <name type="scientific">Chryseobacterium rhizoplanae</name>
    <dbReference type="NCBI Taxonomy" id="1609531"/>
    <lineage>
        <taxon>Bacteria</taxon>
        <taxon>Pseudomonadati</taxon>
        <taxon>Bacteroidota</taxon>
        <taxon>Flavobacteriia</taxon>
        <taxon>Flavobacteriales</taxon>
        <taxon>Weeksellaceae</taxon>
        <taxon>Chryseobacterium group</taxon>
        <taxon>Chryseobacterium</taxon>
    </lineage>
</organism>
<gene>
    <name evidence="3" type="ORF">SAMN06265171_105254</name>
</gene>
<dbReference type="Gene3D" id="2.40.50.230">
    <property type="entry name" value="Gp5 N-terminal domain"/>
    <property type="match status" value="1"/>
</dbReference>
<dbReference type="Pfam" id="PF05954">
    <property type="entry name" value="Phage_GPD"/>
    <property type="match status" value="1"/>
</dbReference>
<dbReference type="AlphaFoldDB" id="A0A521DLX3"/>
<sequence>MSKKIYNSISSDNSSDVSNSIYAVQNPYLQLTNSVLKEKESPLVYCTLVLEGKPFLEKSSFSLELYQVTNDHDGFNIIVPDDALDRFEGYLMENSKTLLGKNITLSFHRFGSIRQSFSGIITNIKNRKENGYGKLIITGNAPTILLENGKACHSFENRKLNEIVKESTEEHADIKVVIENLNTQYTLPYTVQYKESDYQFIRRLAIRYGEYFYYNGQELVFGNKVQPIVVLEENIDLIEVEFELNIRPQDFEYTVYDAKKGINTKTKSSSIRSQYKENHFQAIAINASKGVYKKKQQMLFNYSGISDVTEKELKEAVTKEKETRENLVCIKGKSKDPEVKIGGRVQLIDINGKAMETYRITEITHFHDGNIYYNEFAGIPDLYIAPYQDGEAVPLGEQQSARVIDNNDPLGMGRVRVQFPWQENKGTSSPWLRLLQPHGGDGKGFYFVPEKGEEISVGFESNNAEKPYVMGTHYNGSEKSGYQTENNSKKIIQTRSGNRIEMDDEAGSITIRDAGNNTIVMDGKGNIEINAPKTIHLTAGAEIKMVAGAKISATTVNMEQMIANKLETTATQISSKAIAKIEQSALEIITKGEKKLDLKTKELTLNAEEKLMMHSDKEAIVNGKSTVGIKGGKISMDNKPKGPEKTKKEKDLEKVKEVGLDKIIPASVDKGMEYLDKYKKLTTDPTQKK</sequence>
<dbReference type="SUPFAM" id="SSF69279">
    <property type="entry name" value="Phage tail proteins"/>
    <property type="match status" value="1"/>
</dbReference>
<proteinExistence type="predicted"/>
<dbReference type="InterPro" id="IPR037026">
    <property type="entry name" value="Vgr_OB-fold_dom_sf"/>
</dbReference>
<dbReference type="InterPro" id="IPR006531">
    <property type="entry name" value="Gp5/Vgr_OB"/>
</dbReference>
<dbReference type="EMBL" id="FXTC01000005">
    <property type="protein sequence ID" value="SMO72628.1"/>
    <property type="molecule type" value="Genomic_DNA"/>
</dbReference>
<keyword evidence="4" id="KW-1185">Reference proteome</keyword>
<protein>
    <submittedName>
        <fullName evidence="3">Rhs element Vgr protein</fullName>
    </submittedName>
</protein>
<dbReference type="SUPFAM" id="SSF69349">
    <property type="entry name" value="Phage fibre proteins"/>
    <property type="match status" value="1"/>
</dbReference>
<feature type="region of interest" description="Disordered" evidence="1">
    <location>
        <begin position="631"/>
        <end position="652"/>
    </location>
</feature>
<evidence type="ECO:0000313" key="3">
    <source>
        <dbReference type="EMBL" id="SMO72628.1"/>
    </source>
</evidence>
<dbReference type="SUPFAM" id="SSF69255">
    <property type="entry name" value="gp5 N-terminal domain-like"/>
    <property type="match status" value="1"/>
</dbReference>
<name>A0A521DLX3_9FLAO</name>
<evidence type="ECO:0000259" key="2">
    <source>
        <dbReference type="Pfam" id="PF04717"/>
    </source>
</evidence>
<dbReference type="RefSeq" id="WP_142718463.1">
    <property type="nucleotide sequence ID" value="NZ_FXTC01000005.1"/>
</dbReference>
<feature type="compositionally biased region" description="Basic and acidic residues" evidence="1">
    <location>
        <begin position="636"/>
        <end position="652"/>
    </location>
</feature>
<reference evidence="3 4" key="1">
    <citation type="submission" date="2017-05" db="EMBL/GenBank/DDBJ databases">
        <authorList>
            <person name="Varghese N."/>
            <person name="Submissions S."/>
        </authorList>
    </citation>
    <scope>NUCLEOTIDE SEQUENCE [LARGE SCALE GENOMIC DNA]</scope>
    <source>
        <strain evidence="3 4">DSM 29371</strain>
    </source>
</reference>
<dbReference type="Pfam" id="PF04717">
    <property type="entry name" value="Phage_base_V"/>
    <property type="match status" value="1"/>
</dbReference>
<dbReference type="Gene3D" id="4.10.220.110">
    <property type="match status" value="1"/>
</dbReference>
<evidence type="ECO:0000313" key="4">
    <source>
        <dbReference type="Proteomes" id="UP000316916"/>
    </source>
</evidence>
<accession>A0A521DLX3</accession>
<dbReference type="Gene3D" id="3.55.50.10">
    <property type="entry name" value="Baseplate protein-like domains"/>
    <property type="match status" value="1"/>
</dbReference>
<dbReference type="Gene3D" id="2.30.110.50">
    <property type="match status" value="1"/>
</dbReference>
<dbReference type="Proteomes" id="UP000316916">
    <property type="component" value="Unassembled WGS sequence"/>
</dbReference>
<evidence type="ECO:0000256" key="1">
    <source>
        <dbReference type="SAM" id="MobiDB-lite"/>
    </source>
</evidence>